<dbReference type="InterPro" id="IPR015915">
    <property type="entry name" value="Kelch-typ_b-propeller"/>
</dbReference>
<sequence>MANPINVNAVTTVPVITNATLTNSVNPETIASLPQAVSNNSVALVHSDDQSYLLSFMGIGQGKTNKDVHNRAWALLLSSERPQWESIAAVPHVAPLAGRLASIAIGINDKAYIFGGYTVAENHDEISTVDNYQYTVKTNQYQRIADMPVAVDDTSAAAYQHRYIYLFGGWHNDGNVNLVQVYDIQTNTWAQASPIPAPAVFGQSVGMVDNQLVLCDGVKVQANINARRSYQASPVCLYGEINPDNHLRIDWQLLPHYSVANDTKTSQFQTTESIDNQSSTNTAGSNTLTTATAHYRMAATGVKTTTGGQIIFLGGSDNPYNYSGMGYNGRPSEPNSYGFRFDLATKQWLTPFELSQPSMDHRSAVCWQNHLLRVGGMLEHQHVSQQVLTTPLNADQSCTQ</sequence>
<protein>
    <submittedName>
        <fullName evidence="1">Galactose oxidase</fullName>
    </submittedName>
</protein>
<gene>
    <name evidence="1" type="ORF">FH971_02170</name>
</gene>
<dbReference type="AlphaFoldDB" id="A0A4Y5YK76"/>
<dbReference type="Gene3D" id="2.120.10.80">
    <property type="entry name" value="Kelch-type beta propeller"/>
    <property type="match status" value="1"/>
</dbReference>
<reference evidence="1 2" key="1">
    <citation type="submission" date="2019-06" db="EMBL/GenBank/DDBJ databases">
        <title>The genome of Shewanella sp. SM1901.</title>
        <authorList>
            <person name="Cha Q."/>
        </authorList>
    </citation>
    <scope>NUCLEOTIDE SEQUENCE [LARGE SCALE GENOMIC DNA]</scope>
    <source>
        <strain evidence="1 2">SM1901</strain>
    </source>
</reference>
<keyword evidence="2" id="KW-1185">Reference proteome</keyword>
<name>A0A4Y5YK76_9GAMM</name>
<dbReference type="KEGG" id="spol:FH971_02170"/>
<accession>A0A4Y5YK76</accession>
<proteinExistence type="predicted"/>
<dbReference type="Proteomes" id="UP000319809">
    <property type="component" value="Chromosome"/>
</dbReference>
<dbReference type="Pfam" id="PF24681">
    <property type="entry name" value="Kelch_KLHDC2_KLHL20_DRC7"/>
    <property type="match status" value="1"/>
</dbReference>
<evidence type="ECO:0000313" key="1">
    <source>
        <dbReference type="EMBL" id="QDE33137.1"/>
    </source>
</evidence>
<evidence type="ECO:0000313" key="2">
    <source>
        <dbReference type="Proteomes" id="UP000319809"/>
    </source>
</evidence>
<dbReference type="SUPFAM" id="SSF117281">
    <property type="entry name" value="Kelch motif"/>
    <property type="match status" value="1"/>
</dbReference>
<organism evidence="1 2">
    <name type="scientific">Shewanella polaris</name>
    <dbReference type="NCBI Taxonomy" id="2588449"/>
    <lineage>
        <taxon>Bacteria</taxon>
        <taxon>Pseudomonadati</taxon>
        <taxon>Pseudomonadota</taxon>
        <taxon>Gammaproteobacteria</taxon>
        <taxon>Alteromonadales</taxon>
        <taxon>Shewanellaceae</taxon>
        <taxon>Shewanella</taxon>
    </lineage>
</organism>
<dbReference type="EMBL" id="CP041036">
    <property type="protein sequence ID" value="QDE33137.1"/>
    <property type="molecule type" value="Genomic_DNA"/>
</dbReference>
<dbReference type="PANTHER" id="PTHR45632">
    <property type="entry name" value="LD33804P"/>
    <property type="match status" value="1"/>
</dbReference>